<comment type="caution">
    <text evidence="2">The sequence shown here is derived from an EMBL/GenBank/DDBJ whole genome shotgun (WGS) entry which is preliminary data.</text>
</comment>
<organism evidence="2 3">
    <name type="scientific">Crossiella cryophila</name>
    <dbReference type="NCBI Taxonomy" id="43355"/>
    <lineage>
        <taxon>Bacteria</taxon>
        <taxon>Bacillati</taxon>
        <taxon>Actinomycetota</taxon>
        <taxon>Actinomycetes</taxon>
        <taxon>Pseudonocardiales</taxon>
        <taxon>Pseudonocardiaceae</taxon>
        <taxon>Crossiella</taxon>
    </lineage>
</organism>
<feature type="region of interest" description="Disordered" evidence="1">
    <location>
        <begin position="28"/>
        <end position="47"/>
    </location>
</feature>
<evidence type="ECO:0000256" key="1">
    <source>
        <dbReference type="SAM" id="MobiDB-lite"/>
    </source>
</evidence>
<dbReference type="RefSeq" id="WP_246492599.1">
    <property type="nucleotide sequence ID" value="NZ_BAAAUI010000048.1"/>
</dbReference>
<evidence type="ECO:0000313" key="3">
    <source>
        <dbReference type="Proteomes" id="UP000533598"/>
    </source>
</evidence>
<gene>
    <name evidence="2" type="ORF">HNR67_005207</name>
</gene>
<dbReference type="AlphaFoldDB" id="A0A7W7FXM2"/>
<evidence type="ECO:0000313" key="2">
    <source>
        <dbReference type="EMBL" id="MBB4679089.1"/>
    </source>
</evidence>
<protein>
    <submittedName>
        <fullName evidence="2">Uncharacterized protein</fullName>
    </submittedName>
</protein>
<proteinExistence type="predicted"/>
<dbReference type="EMBL" id="JACHMH010000001">
    <property type="protein sequence ID" value="MBB4679089.1"/>
    <property type="molecule type" value="Genomic_DNA"/>
</dbReference>
<sequence>MREKSMGYLEAPSLPGGCLMTAALNEYNGRPGQARNADSRCDQSPLT</sequence>
<accession>A0A7W7FXM2</accession>
<name>A0A7W7FXM2_9PSEU</name>
<dbReference type="Proteomes" id="UP000533598">
    <property type="component" value="Unassembled WGS sequence"/>
</dbReference>
<keyword evidence="3" id="KW-1185">Reference proteome</keyword>
<reference evidence="2 3" key="1">
    <citation type="submission" date="2020-08" db="EMBL/GenBank/DDBJ databases">
        <title>Sequencing the genomes of 1000 actinobacteria strains.</title>
        <authorList>
            <person name="Klenk H.-P."/>
        </authorList>
    </citation>
    <scope>NUCLEOTIDE SEQUENCE [LARGE SCALE GENOMIC DNA]</scope>
    <source>
        <strain evidence="2 3">DSM 44230</strain>
    </source>
</reference>